<feature type="transmembrane region" description="Helical" evidence="1">
    <location>
        <begin position="136"/>
        <end position="157"/>
    </location>
</feature>
<keyword evidence="1" id="KW-0472">Membrane</keyword>
<dbReference type="Pfam" id="PF20152">
    <property type="entry name" value="DUF6534"/>
    <property type="match status" value="1"/>
</dbReference>
<dbReference type="Proteomes" id="UP000289152">
    <property type="component" value="Unassembled WGS sequence"/>
</dbReference>
<name>A0A4Q1BCZ1_TREME</name>
<dbReference type="VEuPathDB" id="FungiDB:TREMEDRAFT_65008"/>
<dbReference type="InParanoid" id="A0A4Q1BCZ1"/>
<keyword evidence="4" id="KW-1185">Reference proteome</keyword>
<dbReference type="PANTHER" id="PTHR40465">
    <property type="entry name" value="CHROMOSOME 1, WHOLE GENOME SHOTGUN SEQUENCE"/>
    <property type="match status" value="1"/>
</dbReference>
<reference evidence="3 4" key="1">
    <citation type="submission" date="2016-06" db="EMBL/GenBank/DDBJ databases">
        <title>Evolution of pathogenesis and genome organization in the Tremellales.</title>
        <authorList>
            <person name="Cuomo C."/>
            <person name="Litvintseva A."/>
            <person name="Heitman J."/>
            <person name="Chen Y."/>
            <person name="Sun S."/>
            <person name="Springer D."/>
            <person name="Dromer F."/>
            <person name="Young S."/>
            <person name="Zeng Q."/>
            <person name="Chapman S."/>
            <person name="Gujja S."/>
            <person name="Saif S."/>
            <person name="Birren B."/>
        </authorList>
    </citation>
    <scope>NUCLEOTIDE SEQUENCE [LARGE SCALE GENOMIC DNA]</scope>
    <source>
        <strain evidence="3 4">ATCC 28783</strain>
    </source>
</reference>
<dbReference type="AlphaFoldDB" id="A0A4Q1BCZ1"/>
<keyword evidence="1" id="KW-1133">Transmembrane helix</keyword>
<gene>
    <name evidence="3" type="ORF">M231_07104</name>
</gene>
<feature type="transmembrane region" description="Helical" evidence="1">
    <location>
        <begin position="28"/>
        <end position="46"/>
    </location>
</feature>
<comment type="caution">
    <text evidence="3">The sequence shown here is derived from an EMBL/GenBank/DDBJ whole genome shotgun (WGS) entry which is preliminary data.</text>
</comment>
<proteinExistence type="predicted"/>
<feature type="domain" description="DUF6534" evidence="2">
    <location>
        <begin position="76"/>
        <end position="161"/>
    </location>
</feature>
<dbReference type="PANTHER" id="PTHR40465:SF1">
    <property type="entry name" value="DUF6534 DOMAIN-CONTAINING PROTEIN"/>
    <property type="match status" value="1"/>
</dbReference>
<dbReference type="InterPro" id="IPR045339">
    <property type="entry name" value="DUF6534"/>
</dbReference>
<sequence length="240" mass="26710">MPTFDVLVVWPIQAWFAWRAFLLLKRNWYFLGTALLLSTAAFVCGIGETIEFGNQPSLLGASHSGAWLIIFGSCTTAADVLIAVAIMWALVHSKTGWYQTDKTITRWIRLTFEAQLPPTVLALAYVIEWSQTPDSLLGALLIALEGKAYGVGLLYSLNARVSMRSMAVPSDRMTHQPQVFGQNTRLGPTEIHVEVETETYVHGERQRKDDSSSLELGRDQYALNELTGSQARLTDEKSMV</sequence>
<evidence type="ECO:0000259" key="2">
    <source>
        <dbReference type="Pfam" id="PF20152"/>
    </source>
</evidence>
<evidence type="ECO:0000256" key="1">
    <source>
        <dbReference type="SAM" id="Phobius"/>
    </source>
</evidence>
<dbReference type="OrthoDB" id="2562493at2759"/>
<dbReference type="STRING" id="5217.A0A4Q1BCZ1"/>
<feature type="transmembrane region" description="Helical" evidence="1">
    <location>
        <begin position="112"/>
        <end position="130"/>
    </location>
</feature>
<evidence type="ECO:0000313" key="4">
    <source>
        <dbReference type="Proteomes" id="UP000289152"/>
    </source>
</evidence>
<keyword evidence="1" id="KW-0812">Transmembrane</keyword>
<protein>
    <recommendedName>
        <fullName evidence="2">DUF6534 domain-containing protein</fullName>
    </recommendedName>
</protein>
<feature type="transmembrane region" description="Helical" evidence="1">
    <location>
        <begin position="66"/>
        <end position="91"/>
    </location>
</feature>
<accession>A0A4Q1BCZ1</accession>
<dbReference type="EMBL" id="SDIL01000128">
    <property type="protein sequence ID" value="RXK35624.1"/>
    <property type="molecule type" value="Genomic_DNA"/>
</dbReference>
<evidence type="ECO:0000313" key="3">
    <source>
        <dbReference type="EMBL" id="RXK35624.1"/>
    </source>
</evidence>
<organism evidence="3 4">
    <name type="scientific">Tremella mesenterica</name>
    <name type="common">Jelly fungus</name>
    <dbReference type="NCBI Taxonomy" id="5217"/>
    <lineage>
        <taxon>Eukaryota</taxon>
        <taxon>Fungi</taxon>
        <taxon>Dikarya</taxon>
        <taxon>Basidiomycota</taxon>
        <taxon>Agaricomycotina</taxon>
        <taxon>Tremellomycetes</taxon>
        <taxon>Tremellales</taxon>
        <taxon>Tremellaceae</taxon>
        <taxon>Tremella</taxon>
    </lineage>
</organism>